<keyword evidence="6" id="KW-1185">Reference proteome</keyword>
<evidence type="ECO:0000256" key="2">
    <source>
        <dbReference type="ARBA" id="ARBA00022857"/>
    </source>
</evidence>
<dbReference type="InterPro" id="IPR005399">
    <property type="entry name" value="K_chnl_volt-dep_bsu_KCNAB-rel"/>
</dbReference>
<dbReference type="GO" id="GO:0016491">
    <property type="term" value="F:oxidoreductase activity"/>
    <property type="evidence" value="ECO:0007669"/>
    <property type="project" value="UniProtKB-KW"/>
</dbReference>
<dbReference type="Pfam" id="PF00248">
    <property type="entry name" value="Aldo_ket_red"/>
    <property type="match status" value="1"/>
</dbReference>
<dbReference type="PANTHER" id="PTHR43150:SF4">
    <property type="entry name" value="L-GLYCERALDEHYDE 3-PHOSPHATE REDUCTASE"/>
    <property type="match status" value="1"/>
</dbReference>
<keyword evidence="2" id="KW-0521">NADP</keyword>
<sequence length="331" mass="36860">MEYVPEQNRYQTLEYNRCGKSGLKLPPLSLGLWHNFGSEDDFSNARELALYAFDNGITHFDLANNYGPVPGAAETNFGRILADDLASYRDELIISSKAGYLMWDGPYGDWGSKKYLVASLDQSLKRVGVDYFDIFYSHRPDPETPIEETVDALEYAVNSGKALYVGISNYDADQTAAAYAELKSRGIRCLIHQPRYNMIDRRPEAGLFDQLDSLGMGAIVFSPLEQGILAGRYLDGIPDSSRATKGVFLNEEKALSYQKLSRSLNEIAQSRGQSLAQMAIAWVLKRRTVCSALIGASSTRQIQENLAALERLDFSVEELAAIDKVIKDHQS</sequence>
<dbReference type="EMBL" id="JACHVC010000006">
    <property type="protein sequence ID" value="MBC2605276.1"/>
    <property type="molecule type" value="Genomic_DNA"/>
</dbReference>
<dbReference type="PANTHER" id="PTHR43150">
    <property type="entry name" value="HYPERKINETIC, ISOFORM M"/>
    <property type="match status" value="1"/>
</dbReference>
<accession>A0A7X1B456</accession>
<name>A0A7X1B456_9BACT</name>
<dbReference type="AlphaFoldDB" id="A0A7X1B456"/>
<dbReference type="InterPro" id="IPR036812">
    <property type="entry name" value="NAD(P)_OxRdtase_dom_sf"/>
</dbReference>
<dbReference type="InterPro" id="IPR023210">
    <property type="entry name" value="NADP_OxRdtase_dom"/>
</dbReference>
<dbReference type="GO" id="GO:0051596">
    <property type="term" value="P:methylglyoxal catabolic process"/>
    <property type="evidence" value="ECO:0007669"/>
    <property type="project" value="TreeGrafter"/>
</dbReference>
<evidence type="ECO:0000259" key="4">
    <source>
        <dbReference type="Pfam" id="PF00248"/>
    </source>
</evidence>
<dbReference type="Gene3D" id="3.20.20.100">
    <property type="entry name" value="NADP-dependent oxidoreductase domain"/>
    <property type="match status" value="1"/>
</dbReference>
<evidence type="ECO:0000256" key="3">
    <source>
        <dbReference type="ARBA" id="ARBA00023002"/>
    </source>
</evidence>
<dbReference type="SUPFAM" id="SSF51430">
    <property type="entry name" value="NAD(P)-linked oxidoreductase"/>
    <property type="match status" value="1"/>
</dbReference>
<evidence type="ECO:0000256" key="1">
    <source>
        <dbReference type="ARBA" id="ARBA00006515"/>
    </source>
</evidence>
<comment type="similarity">
    <text evidence="1">Belongs to the shaker potassium channel beta subunit family.</text>
</comment>
<protein>
    <submittedName>
        <fullName evidence="5">Aldo/keto reductase</fullName>
    </submittedName>
</protein>
<reference evidence="5 6" key="1">
    <citation type="submission" date="2020-07" db="EMBL/GenBank/DDBJ databases">
        <authorList>
            <person name="Feng X."/>
        </authorList>
    </citation>
    <scope>NUCLEOTIDE SEQUENCE [LARGE SCALE GENOMIC DNA]</scope>
    <source>
        <strain evidence="5 6">JCM23202</strain>
    </source>
</reference>
<dbReference type="RefSeq" id="WP_185659160.1">
    <property type="nucleotide sequence ID" value="NZ_CAWPOO010000006.1"/>
</dbReference>
<keyword evidence="3" id="KW-0560">Oxidoreductase</keyword>
<organism evidence="5 6">
    <name type="scientific">Pelagicoccus albus</name>
    <dbReference type="NCBI Taxonomy" id="415222"/>
    <lineage>
        <taxon>Bacteria</taxon>
        <taxon>Pseudomonadati</taxon>
        <taxon>Verrucomicrobiota</taxon>
        <taxon>Opitutia</taxon>
        <taxon>Puniceicoccales</taxon>
        <taxon>Pelagicoccaceae</taxon>
        <taxon>Pelagicoccus</taxon>
    </lineage>
</organism>
<gene>
    <name evidence="5" type="ORF">H5P27_04385</name>
</gene>
<comment type="caution">
    <text evidence="5">The sequence shown here is derived from an EMBL/GenBank/DDBJ whole genome shotgun (WGS) entry which is preliminary data.</text>
</comment>
<evidence type="ECO:0000313" key="6">
    <source>
        <dbReference type="Proteomes" id="UP000526501"/>
    </source>
</evidence>
<dbReference type="Proteomes" id="UP000526501">
    <property type="component" value="Unassembled WGS sequence"/>
</dbReference>
<proteinExistence type="inferred from homology"/>
<feature type="domain" description="NADP-dependent oxidoreductase" evidence="4">
    <location>
        <begin position="27"/>
        <end position="326"/>
    </location>
</feature>
<evidence type="ECO:0000313" key="5">
    <source>
        <dbReference type="EMBL" id="MBC2605276.1"/>
    </source>
</evidence>